<dbReference type="EMBL" id="MEUF01000015">
    <property type="protein sequence ID" value="OGC36382.1"/>
    <property type="molecule type" value="Genomic_DNA"/>
</dbReference>
<keyword evidence="9" id="KW-0963">Cytoplasm</keyword>
<gene>
    <name evidence="9" type="primary">gyrA</name>
    <name evidence="12" type="ORF">A2311_02445</name>
</gene>
<comment type="subunit">
    <text evidence="9">Heterotetramer, composed of two GyrA and two GyrB chains. In the heterotetramer, GyrA contains the active site tyrosine that forms a transient covalent intermediate with DNA, while GyrB binds cofactors and catalyzes ATP hydrolysis.</text>
</comment>
<comment type="caution">
    <text evidence="9">Lacks conserved residue(s) required for the propagation of feature annotation.</text>
</comment>
<comment type="function">
    <text evidence="9">A type II topoisomerase that negatively supercoils closed circular double-stranded (ds) DNA in an ATP-dependent manner to modulate DNA topology and maintain chromosomes in an underwound state. Negative supercoiling favors strand separation, and DNA replication, transcription, recombination and repair, all of which involve strand separation. Also able to catalyze the interconversion of other topological isomers of dsDNA rings, including catenanes and knotted rings. Type II topoisomerases break and join 2 DNA strands simultaneously in an ATP-dependent manner.</text>
</comment>
<evidence type="ECO:0000256" key="9">
    <source>
        <dbReference type="HAMAP-Rule" id="MF_01897"/>
    </source>
</evidence>
<dbReference type="HAMAP" id="MF_01897">
    <property type="entry name" value="GyrA"/>
    <property type="match status" value="1"/>
</dbReference>
<dbReference type="GO" id="GO:0005694">
    <property type="term" value="C:chromosome"/>
    <property type="evidence" value="ECO:0007669"/>
    <property type="project" value="InterPro"/>
</dbReference>
<dbReference type="SUPFAM" id="SSF101904">
    <property type="entry name" value="GyrA/ParC C-terminal domain-like"/>
    <property type="match status" value="1"/>
</dbReference>
<proteinExistence type="inferred from homology"/>
<dbReference type="GO" id="GO:0003677">
    <property type="term" value="F:DNA binding"/>
    <property type="evidence" value="ECO:0007669"/>
    <property type="project" value="UniProtKB-UniRule"/>
</dbReference>
<dbReference type="GO" id="GO:0006265">
    <property type="term" value="P:DNA topological change"/>
    <property type="evidence" value="ECO:0007669"/>
    <property type="project" value="UniProtKB-UniRule"/>
</dbReference>
<dbReference type="PROSITE" id="PS52040">
    <property type="entry name" value="TOPO_IIA"/>
    <property type="match status" value="1"/>
</dbReference>
<dbReference type="Gene3D" id="3.30.1360.40">
    <property type="match status" value="1"/>
</dbReference>
<dbReference type="FunFam" id="2.120.10.90:FF:000005">
    <property type="entry name" value="DNA topoisomerase 4 subunit A"/>
    <property type="match status" value="1"/>
</dbReference>
<dbReference type="NCBIfam" id="TIGR01063">
    <property type="entry name" value="gyrA"/>
    <property type="match status" value="1"/>
</dbReference>
<dbReference type="InterPro" id="IPR013758">
    <property type="entry name" value="Topo_IIA_A/C_ab"/>
</dbReference>
<dbReference type="FunFam" id="1.10.268.10:FF:000001">
    <property type="entry name" value="DNA gyrase subunit A"/>
    <property type="match status" value="1"/>
</dbReference>
<dbReference type="Gene3D" id="2.120.10.90">
    <property type="entry name" value="DNA gyrase/topoisomerase IV, subunit A, C-terminal"/>
    <property type="match status" value="1"/>
</dbReference>
<keyword evidence="6 9" id="KW-0238">DNA-binding</keyword>
<dbReference type="GO" id="GO:0005737">
    <property type="term" value="C:cytoplasm"/>
    <property type="evidence" value="ECO:0007669"/>
    <property type="project" value="UniProtKB-SubCell"/>
</dbReference>
<evidence type="ECO:0000313" key="13">
    <source>
        <dbReference type="Proteomes" id="UP000178951"/>
    </source>
</evidence>
<dbReference type="CDD" id="cd00187">
    <property type="entry name" value="TOP4c"/>
    <property type="match status" value="1"/>
</dbReference>
<dbReference type="InterPro" id="IPR035516">
    <property type="entry name" value="Gyrase/topoIV_suA_C"/>
</dbReference>
<dbReference type="FunFam" id="3.30.1360.40:FF:000002">
    <property type="entry name" value="DNA gyrase subunit A"/>
    <property type="match status" value="1"/>
</dbReference>
<reference evidence="12 13" key="1">
    <citation type="journal article" date="2016" name="Nat. Commun.">
        <title>Thousands of microbial genomes shed light on interconnected biogeochemical processes in an aquifer system.</title>
        <authorList>
            <person name="Anantharaman K."/>
            <person name="Brown C.T."/>
            <person name="Hug L.A."/>
            <person name="Sharon I."/>
            <person name="Castelle C.J."/>
            <person name="Probst A.J."/>
            <person name="Thomas B.C."/>
            <person name="Singh A."/>
            <person name="Wilkins M.J."/>
            <person name="Karaoz U."/>
            <person name="Brodie E.L."/>
            <person name="Williams K.H."/>
            <person name="Hubbard S.S."/>
            <person name="Banfield J.F."/>
        </authorList>
    </citation>
    <scope>NUCLEOTIDE SEQUENCE [LARGE SCALE GENOMIC DNA]</scope>
</reference>
<dbReference type="PANTHER" id="PTHR43493">
    <property type="entry name" value="DNA GYRASE/TOPOISOMERASE SUBUNIT A"/>
    <property type="match status" value="1"/>
</dbReference>
<dbReference type="InterPro" id="IPR005743">
    <property type="entry name" value="GyrA"/>
</dbReference>
<feature type="domain" description="Topo IIA-type catalytic" evidence="11">
    <location>
        <begin position="45"/>
        <end position="509"/>
    </location>
</feature>
<dbReference type="InterPro" id="IPR002205">
    <property type="entry name" value="Topo_IIA_dom_A"/>
</dbReference>
<dbReference type="SMART" id="SM00434">
    <property type="entry name" value="TOP4c"/>
    <property type="match status" value="1"/>
</dbReference>
<dbReference type="Gene3D" id="3.90.199.10">
    <property type="entry name" value="Topoisomerase II, domain 5"/>
    <property type="match status" value="1"/>
</dbReference>
<dbReference type="InterPro" id="IPR013760">
    <property type="entry name" value="Topo_IIA-like_dom_sf"/>
</dbReference>
<dbReference type="InterPro" id="IPR050220">
    <property type="entry name" value="Type_II_DNA_Topoisomerases"/>
</dbReference>
<dbReference type="GO" id="GO:0009330">
    <property type="term" value="C:DNA topoisomerase type II (double strand cut, ATP-hydrolyzing) complex"/>
    <property type="evidence" value="ECO:0007669"/>
    <property type="project" value="TreeGrafter"/>
</dbReference>
<dbReference type="NCBIfam" id="NF004043">
    <property type="entry name" value="PRK05560.1"/>
    <property type="match status" value="1"/>
</dbReference>
<dbReference type="PANTHER" id="PTHR43493:SF5">
    <property type="entry name" value="DNA GYRASE SUBUNIT A, CHLOROPLASTIC_MITOCHONDRIAL"/>
    <property type="match status" value="1"/>
</dbReference>
<evidence type="ECO:0000313" key="12">
    <source>
        <dbReference type="EMBL" id="OGC36382.1"/>
    </source>
</evidence>
<evidence type="ECO:0000256" key="3">
    <source>
        <dbReference type="ARBA" id="ARBA00022741"/>
    </source>
</evidence>
<dbReference type="GO" id="GO:0005524">
    <property type="term" value="F:ATP binding"/>
    <property type="evidence" value="ECO:0007669"/>
    <property type="project" value="UniProtKB-UniRule"/>
</dbReference>
<dbReference type="SUPFAM" id="SSF56719">
    <property type="entry name" value="Type II DNA topoisomerase"/>
    <property type="match status" value="1"/>
</dbReference>
<dbReference type="EC" id="5.6.2.2" evidence="9"/>
<evidence type="ECO:0000256" key="1">
    <source>
        <dbReference type="ARBA" id="ARBA00000185"/>
    </source>
</evidence>
<organism evidence="12 13">
    <name type="scientific">candidate division WOR-1 bacterium RIFOXYB2_FULL_48_7</name>
    <dbReference type="NCBI Taxonomy" id="1802583"/>
    <lineage>
        <taxon>Bacteria</taxon>
        <taxon>Bacillati</taxon>
        <taxon>Saganbacteria</taxon>
    </lineage>
</organism>
<dbReference type="GO" id="GO:0034335">
    <property type="term" value="F:DNA negative supercoiling activity"/>
    <property type="evidence" value="ECO:0007669"/>
    <property type="project" value="UniProtKB-ARBA"/>
</dbReference>
<evidence type="ECO:0000256" key="8">
    <source>
        <dbReference type="ARBA" id="ARBA00063644"/>
    </source>
</evidence>
<comment type="similarity">
    <text evidence="2 9">Belongs to the type II topoisomerase GyrA/ParC subunit family.</text>
</comment>
<comment type="caution">
    <text evidence="12">The sequence shown here is derived from an EMBL/GenBank/DDBJ whole genome shotgun (WGS) entry which is preliminary data.</text>
</comment>
<dbReference type="Pfam" id="PF03989">
    <property type="entry name" value="DNA_gyraseA_C"/>
    <property type="match status" value="6"/>
</dbReference>
<evidence type="ECO:0000256" key="4">
    <source>
        <dbReference type="ARBA" id="ARBA00022840"/>
    </source>
</evidence>
<dbReference type="AlphaFoldDB" id="A0A1F4TUM6"/>
<evidence type="ECO:0000256" key="5">
    <source>
        <dbReference type="ARBA" id="ARBA00023029"/>
    </source>
</evidence>
<dbReference type="Pfam" id="PF00521">
    <property type="entry name" value="DNA_topoisoIV"/>
    <property type="match status" value="1"/>
</dbReference>
<evidence type="ECO:0000256" key="7">
    <source>
        <dbReference type="ARBA" id="ARBA00023235"/>
    </source>
</evidence>
<sequence length="833" mass="92568">MAKRKKTEEANELNLQAKVVQTTLEHEMKSSYIDYAMSVIIGRALPDVRDGLKPVHRRVLFAMDEIGLQPNKTYKKSARVVGEVLGKYHPHGDVAVYDTMVRMAQDFSLRYLLVDGQGNFGSVDGDSAAAMRYTEVRLAPIATELLADLEKETVDFGPNFDESLQEPLVMPSKFPNLLVNGSSGIAVGMATNMPPHNINEVVDGIVHVVDNPEAENEELLNFVKGPDFPTGGLICGRQGIKDAYLTGRGLLTVRARTSIEEVKGDKQAVIVTEIPYQVNKAETIERIAELVKEKKILGISDLRDESDRDGMRIYIEIKKGFNAEVVLNQIYKHTNMQTTFGVNMVALVDGAPRLLKLKDLITEYIKHRESVVTRRTKYDLKKAEEQAHILDGLLIALNNIDAVIKLIRKSKNVDEARSGLMEKFELSQIQAQAILDMRLQKLTQLETNKIEEELKALKKLISELKKILSDRKEILKIIKKELLEIKEKYGDKRRTSLVAAAEEISVEELIPEMDVVVIITRDGYVKRIPVSAFKAQLRGGRGVTGMATREEDQISKIFVASTHSYLLFFTNKGRVFKVKVFELPEASRAGKGQSMANFLQVGEGEMVTAAVKIDSFDKKGFLMMSTTGGLTKKVPVEEFANIRRSGIIAIKLKGDDELHWVRETDGKQEVVLGTTNGLMIRFNEKDIRPMGRAAAGVRGIRLGKGDSLVAMDIVTPKGDLLMISKAGYGKKMKMEEFGVQGRGGKGHIAMKLRDKDTVAALVVIEKKDELIFVTAQGTMSRQTAEGISAQGRYAKGVRIQRLDDGDSLVDVGRVITKEAEEAVIEEAEAKEKK</sequence>
<keyword evidence="7 9" id="KW-0413">Isomerase</keyword>
<protein>
    <recommendedName>
        <fullName evidence="9">DNA gyrase subunit A</fullName>
        <ecNumber evidence="9">5.6.2.2</ecNumber>
    </recommendedName>
</protein>
<evidence type="ECO:0000256" key="2">
    <source>
        <dbReference type="ARBA" id="ARBA00008263"/>
    </source>
</evidence>
<keyword evidence="4 9" id="KW-0067">ATP-binding</keyword>
<keyword evidence="5 9" id="KW-0799">Topoisomerase</keyword>
<keyword evidence="3 9" id="KW-0547">Nucleotide-binding</keyword>
<evidence type="ECO:0000256" key="10">
    <source>
        <dbReference type="PROSITE-ProRule" id="PRU01384"/>
    </source>
</evidence>
<feature type="active site" description="O-(5'-phospho-DNA)-tyrosine intermediate" evidence="9 10">
    <location>
        <position position="133"/>
    </location>
</feature>
<comment type="subunit">
    <text evidence="8">Heterotetramer composed of ParC and ParE.</text>
</comment>
<dbReference type="Proteomes" id="UP000178951">
    <property type="component" value="Unassembled WGS sequence"/>
</dbReference>
<dbReference type="InterPro" id="IPR013757">
    <property type="entry name" value="Topo_IIA_A_a_sf"/>
</dbReference>
<evidence type="ECO:0000259" key="11">
    <source>
        <dbReference type="PROSITE" id="PS52040"/>
    </source>
</evidence>
<dbReference type="FunFam" id="3.90.199.10:FF:000001">
    <property type="entry name" value="DNA gyrase subunit A"/>
    <property type="match status" value="1"/>
</dbReference>
<comment type="catalytic activity">
    <reaction evidence="1 9 10">
        <text>ATP-dependent breakage, passage and rejoining of double-stranded DNA.</text>
        <dbReference type="EC" id="5.6.2.2"/>
    </reaction>
</comment>
<dbReference type="NCBIfam" id="NF004044">
    <property type="entry name" value="PRK05561.1"/>
    <property type="match status" value="1"/>
</dbReference>
<evidence type="ECO:0000256" key="6">
    <source>
        <dbReference type="ARBA" id="ARBA00023125"/>
    </source>
</evidence>
<comment type="miscellaneous">
    <text evidence="9">Few gyrases are as efficient as E.coli at forming negative supercoils. Not all organisms have 2 type II topoisomerases; in organisms with a single type II topoisomerase this enzyme also has to decatenate newly replicated chromosomes.</text>
</comment>
<dbReference type="GO" id="GO:0006261">
    <property type="term" value="P:DNA-templated DNA replication"/>
    <property type="evidence" value="ECO:0007669"/>
    <property type="project" value="UniProtKB-UniRule"/>
</dbReference>
<dbReference type="InterPro" id="IPR006691">
    <property type="entry name" value="GyrA/parC_rep"/>
</dbReference>
<dbReference type="Gene3D" id="1.10.268.10">
    <property type="entry name" value="Topoisomerase, domain 3"/>
    <property type="match status" value="1"/>
</dbReference>
<comment type="subcellular location">
    <subcellularLocation>
        <location evidence="9">Cytoplasm</location>
    </subcellularLocation>
</comment>
<dbReference type="STRING" id="1802583.A2311_02445"/>
<accession>A0A1F4TUM6</accession>
<name>A0A1F4TUM6_UNCSA</name>